<dbReference type="FunFam" id="3.30.160.60:FF:000748">
    <property type="entry name" value="PR domain zinc finger protein"/>
    <property type="match status" value="1"/>
</dbReference>
<dbReference type="PROSITE" id="PS50280">
    <property type="entry name" value="SET"/>
    <property type="match status" value="1"/>
</dbReference>
<evidence type="ECO:0000259" key="25">
    <source>
        <dbReference type="PROSITE" id="PS50280"/>
    </source>
</evidence>
<keyword evidence="7" id="KW-0949">S-adenosyl-L-methionine</keyword>
<keyword evidence="17" id="KW-0539">Nucleus</keyword>
<evidence type="ECO:0000256" key="19">
    <source>
        <dbReference type="ARBA" id="ARBA00067594"/>
    </source>
</evidence>
<dbReference type="GO" id="GO:0001227">
    <property type="term" value="F:DNA-binding transcription repressor activity, RNA polymerase II-specific"/>
    <property type="evidence" value="ECO:0007669"/>
    <property type="project" value="InterPro"/>
</dbReference>
<evidence type="ECO:0000256" key="16">
    <source>
        <dbReference type="ARBA" id="ARBA00023163"/>
    </source>
</evidence>
<evidence type="ECO:0000256" key="22">
    <source>
        <dbReference type="PROSITE-ProRule" id="PRU00042"/>
    </source>
</evidence>
<keyword evidence="14" id="KW-0238">DNA-binding</keyword>
<dbReference type="GO" id="GO:0000978">
    <property type="term" value="F:RNA polymerase II cis-regulatory region sequence-specific DNA binding"/>
    <property type="evidence" value="ECO:0007669"/>
    <property type="project" value="TreeGrafter"/>
</dbReference>
<evidence type="ECO:0000313" key="27">
    <source>
        <dbReference type="Proteomes" id="UP001474421"/>
    </source>
</evidence>
<evidence type="ECO:0000256" key="20">
    <source>
        <dbReference type="ARBA" id="ARBA00078797"/>
    </source>
</evidence>
<dbReference type="Gene3D" id="2.170.270.10">
    <property type="entry name" value="SET domain"/>
    <property type="match status" value="1"/>
</dbReference>
<dbReference type="FunFam" id="3.30.160.60:FF:000132">
    <property type="entry name" value="PR domain zinc finger protein 1"/>
    <property type="match status" value="1"/>
</dbReference>
<dbReference type="Gene3D" id="3.30.160.60">
    <property type="entry name" value="Classic Zinc Finger"/>
    <property type="match status" value="4"/>
</dbReference>
<dbReference type="PROSITE" id="PS00028">
    <property type="entry name" value="ZINC_FINGER_C2H2_1"/>
    <property type="match status" value="4"/>
</dbReference>
<dbReference type="PANTHER" id="PTHR16515">
    <property type="entry name" value="PR DOMAIN ZINC FINGER PROTEIN"/>
    <property type="match status" value="1"/>
</dbReference>
<keyword evidence="11" id="KW-0862">Zinc</keyword>
<dbReference type="SUPFAM" id="SSF82199">
    <property type="entry name" value="SET domain"/>
    <property type="match status" value="1"/>
</dbReference>
<dbReference type="FunFam" id="3.30.160.60:FF:000211">
    <property type="entry name" value="PR domain zinc finger protein 1"/>
    <property type="match status" value="1"/>
</dbReference>
<proteinExistence type="predicted"/>
<evidence type="ECO:0000256" key="8">
    <source>
        <dbReference type="ARBA" id="ARBA00022723"/>
    </source>
</evidence>
<dbReference type="CDD" id="cd19187">
    <property type="entry name" value="PR-SET_PRDM1"/>
    <property type="match status" value="1"/>
</dbReference>
<dbReference type="AlphaFoldDB" id="A0AAW1CAM6"/>
<evidence type="ECO:0000256" key="11">
    <source>
        <dbReference type="ARBA" id="ARBA00022833"/>
    </source>
</evidence>
<dbReference type="InterPro" id="IPR013087">
    <property type="entry name" value="Znf_C2H2_type"/>
</dbReference>
<evidence type="ECO:0000256" key="5">
    <source>
        <dbReference type="ARBA" id="ARBA00022603"/>
    </source>
</evidence>
<evidence type="ECO:0000256" key="13">
    <source>
        <dbReference type="ARBA" id="ARBA00023015"/>
    </source>
</evidence>
<comment type="subunit">
    <text evidence="18">Interacts with PRMT5. Interacts with FBXO10. Interacts with FBXO11. Interacts with multiple nuclear sumoylation E3 ligases, including CBX4, PIAS1, PIAS2, PIAS3, PIAS4, PML and RNF4, but not RANBP2. Interacts with LDB1, SMARCD3 and SMARCC1. Interacts with EEIG1; following TNFSF11/RANKL stimulation in bone marrow-derived macrophages, the interaction promotes the binding of PRDM1/BLIMP1 to the gene promoter of IRF8.</text>
</comment>
<dbReference type="InterPro" id="IPR050331">
    <property type="entry name" value="Zinc_finger"/>
</dbReference>
<dbReference type="Proteomes" id="UP001474421">
    <property type="component" value="Unassembled WGS sequence"/>
</dbReference>
<keyword evidence="13" id="KW-0805">Transcription regulation</keyword>
<keyword evidence="10 22" id="KW-0863">Zinc-finger</keyword>
<dbReference type="Pfam" id="PF00096">
    <property type="entry name" value="zf-C2H2"/>
    <property type="match status" value="3"/>
</dbReference>
<dbReference type="GO" id="GO:0045087">
    <property type="term" value="P:innate immune response"/>
    <property type="evidence" value="ECO:0007669"/>
    <property type="project" value="UniProtKB-KW"/>
</dbReference>
<feature type="domain" description="C2H2-type" evidence="24">
    <location>
        <begin position="458"/>
        <end position="485"/>
    </location>
</feature>
<evidence type="ECO:0000256" key="1">
    <source>
        <dbReference type="ARBA" id="ARBA00004123"/>
    </source>
</evidence>
<feature type="domain" description="SET" evidence="25">
    <location>
        <begin position="37"/>
        <end position="164"/>
    </location>
</feature>
<evidence type="ECO:0000256" key="17">
    <source>
        <dbReference type="ARBA" id="ARBA00023242"/>
    </source>
</evidence>
<keyword evidence="3" id="KW-1017">Isopeptide bond</keyword>
<feature type="domain" description="C2H2-type" evidence="24">
    <location>
        <begin position="430"/>
        <end position="457"/>
    </location>
</feature>
<keyword evidence="2" id="KW-0678">Repressor</keyword>
<keyword evidence="6" id="KW-0808">Transferase</keyword>
<dbReference type="Pfam" id="PF21549">
    <property type="entry name" value="PRDM2_PR"/>
    <property type="match status" value="1"/>
</dbReference>
<gene>
    <name evidence="26" type="ORF">NXF25_002632</name>
</gene>
<evidence type="ECO:0000256" key="10">
    <source>
        <dbReference type="ARBA" id="ARBA00022771"/>
    </source>
</evidence>
<keyword evidence="27" id="KW-1185">Reference proteome</keyword>
<keyword evidence="15" id="KW-1064">Adaptive immunity</keyword>
<dbReference type="InterPro" id="IPR001214">
    <property type="entry name" value="SET_dom"/>
</dbReference>
<dbReference type="InterPro" id="IPR036236">
    <property type="entry name" value="Znf_C2H2_sf"/>
</dbReference>
<keyword evidence="12" id="KW-0391">Immunity</keyword>
<evidence type="ECO:0000256" key="4">
    <source>
        <dbReference type="ARBA" id="ARBA00022588"/>
    </source>
</evidence>
<dbReference type="GO" id="GO:0008270">
    <property type="term" value="F:zinc ion binding"/>
    <property type="evidence" value="ECO:0007669"/>
    <property type="project" value="UniProtKB-KW"/>
</dbReference>
<keyword evidence="9" id="KW-0677">Repeat</keyword>
<comment type="subcellular location">
    <subcellularLocation>
        <location evidence="1">Nucleus</location>
    </subcellularLocation>
</comment>
<name>A0AAW1CAM6_CROAD</name>
<dbReference type="SUPFAM" id="SSF57667">
    <property type="entry name" value="beta-beta-alpha zinc fingers"/>
    <property type="match status" value="3"/>
</dbReference>
<dbReference type="InterPro" id="IPR044413">
    <property type="entry name" value="PRDM1_PR-SET"/>
</dbReference>
<evidence type="ECO:0000256" key="15">
    <source>
        <dbReference type="ARBA" id="ARBA00023130"/>
    </source>
</evidence>
<dbReference type="PANTHER" id="PTHR16515:SF59">
    <property type="entry name" value="PR DOMAIN ZINC FINGER PROTEIN 1"/>
    <property type="match status" value="1"/>
</dbReference>
<keyword evidence="5" id="KW-0489">Methyltransferase</keyword>
<keyword evidence="8" id="KW-0479">Metal-binding</keyword>
<keyword evidence="4" id="KW-0399">Innate immunity</keyword>
<comment type="caution">
    <text evidence="26">The sequence shown here is derived from an EMBL/GenBank/DDBJ whole genome shotgun (WGS) entry which is preliminary data.</text>
</comment>
<evidence type="ECO:0000256" key="2">
    <source>
        <dbReference type="ARBA" id="ARBA00022491"/>
    </source>
</evidence>
<dbReference type="GO" id="GO:0005634">
    <property type="term" value="C:nucleus"/>
    <property type="evidence" value="ECO:0007669"/>
    <property type="project" value="UniProtKB-SubCell"/>
</dbReference>
<feature type="domain" description="C2H2-type" evidence="24">
    <location>
        <begin position="402"/>
        <end position="429"/>
    </location>
</feature>
<evidence type="ECO:0000256" key="18">
    <source>
        <dbReference type="ARBA" id="ARBA00063130"/>
    </source>
</evidence>
<dbReference type="InterPro" id="IPR046341">
    <property type="entry name" value="SET_dom_sf"/>
</dbReference>
<dbReference type="GO" id="GO:0005737">
    <property type="term" value="C:cytoplasm"/>
    <property type="evidence" value="ECO:0007669"/>
    <property type="project" value="TreeGrafter"/>
</dbReference>
<feature type="domain" description="C2H2-type" evidence="24">
    <location>
        <begin position="374"/>
        <end position="401"/>
    </location>
</feature>
<evidence type="ECO:0000256" key="12">
    <source>
        <dbReference type="ARBA" id="ARBA00022859"/>
    </source>
</evidence>
<evidence type="ECO:0000259" key="24">
    <source>
        <dbReference type="PROSITE" id="PS50157"/>
    </source>
</evidence>
<evidence type="ECO:0000256" key="9">
    <source>
        <dbReference type="ARBA" id="ARBA00022737"/>
    </source>
</evidence>
<protein>
    <recommendedName>
        <fullName evidence="19">PR domain zinc finger protein 1</fullName>
    </recommendedName>
    <alternativeName>
        <fullName evidence="20">Beta-interferon gene positive regulatory domain I-binding factor</fullName>
    </alternativeName>
    <alternativeName>
        <fullName evidence="21">PR domain-containing protein 1</fullName>
    </alternativeName>
</protein>
<feature type="compositionally biased region" description="Low complexity" evidence="23">
    <location>
        <begin position="310"/>
        <end position="324"/>
    </location>
</feature>
<evidence type="ECO:0000256" key="21">
    <source>
        <dbReference type="ARBA" id="ARBA00082169"/>
    </source>
</evidence>
<sequence>MDMKDADMTLWTEAEFEDKCTYIVNDHPTEPSSAEGCTITQAESSLPRNLIFKYAGNCKEVIGIISKDIIPKGTRFGPLVGEIYTSDTVPKDANRKYFWRIYSGGEFLHFIDGFNEEKSNWMRYVNPAHSVQEQNLAACQNGMNIYFYTIKPIPPGQELLVWYCQDFADRLHYPSTGDLVMLNTQSHHRPKQQTCDKDELFQKNLPRREHSVKEILKTDSSHPRGRDLCYSHVAPHTQEKDLEILRKNCSPERRPFYPRPVYPIRPHIPEDYLKVSLAYGIDRPSYLAHSPVQPSTTPRAAASMKDKPCSPTSGSPTAGTAATSEHIMQPKPTSAILAATSSEEAINLIKSKRNMTGYKTLPYPLKKQNGKIKYECNVCSKTFGQLSNLKVHLRVHSGERPFKCTTCNKGFTQLAHLQKHYLVHTGEKPHECQVCHKRFSSTSNLKTHLRLHSGEKPYQCKLCTAKFTQFVHLKLHKRLHTRERPHKCIHCHKSYIHLCSLKVHLKGNCPVIPAPNLSTEDLNRINEEIEKFDISDNADRLDDVEDSVDVASVIGKEIFTVLRSEIEGATLKASLQRNLGNGLVSSGCNLYEASDVSVVKLPHAHPLPQVPIKVKQETDEPMDP</sequence>
<dbReference type="SMART" id="SM00317">
    <property type="entry name" value="SET"/>
    <property type="match status" value="1"/>
</dbReference>
<evidence type="ECO:0000256" key="14">
    <source>
        <dbReference type="ARBA" id="ARBA00023125"/>
    </source>
</evidence>
<evidence type="ECO:0000256" key="23">
    <source>
        <dbReference type="SAM" id="MobiDB-lite"/>
    </source>
</evidence>
<accession>A0AAW1CAM6</accession>
<evidence type="ECO:0000256" key="7">
    <source>
        <dbReference type="ARBA" id="ARBA00022691"/>
    </source>
</evidence>
<feature type="region of interest" description="Disordered" evidence="23">
    <location>
        <begin position="286"/>
        <end position="329"/>
    </location>
</feature>
<evidence type="ECO:0000256" key="6">
    <source>
        <dbReference type="ARBA" id="ARBA00022679"/>
    </source>
</evidence>
<evidence type="ECO:0000313" key="26">
    <source>
        <dbReference type="EMBL" id="KAK9411457.1"/>
    </source>
</evidence>
<dbReference type="GO" id="GO:0008168">
    <property type="term" value="F:methyltransferase activity"/>
    <property type="evidence" value="ECO:0007669"/>
    <property type="project" value="UniProtKB-KW"/>
</dbReference>
<dbReference type="GO" id="GO:0032259">
    <property type="term" value="P:methylation"/>
    <property type="evidence" value="ECO:0007669"/>
    <property type="project" value="UniProtKB-KW"/>
</dbReference>
<organism evidence="26 27">
    <name type="scientific">Crotalus adamanteus</name>
    <name type="common">Eastern diamondback rattlesnake</name>
    <dbReference type="NCBI Taxonomy" id="8729"/>
    <lineage>
        <taxon>Eukaryota</taxon>
        <taxon>Metazoa</taxon>
        <taxon>Chordata</taxon>
        <taxon>Craniata</taxon>
        <taxon>Vertebrata</taxon>
        <taxon>Euteleostomi</taxon>
        <taxon>Lepidosauria</taxon>
        <taxon>Squamata</taxon>
        <taxon>Bifurcata</taxon>
        <taxon>Unidentata</taxon>
        <taxon>Episquamata</taxon>
        <taxon>Toxicofera</taxon>
        <taxon>Serpentes</taxon>
        <taxon>Colubroidea</taxon>
        <taxon>Viperidae</taxon>
        <taxon>Crotalinae</taxon>
        <taxon>Crotalus</taxon>
    </lineage>
</organism>
<dbReference type="EMBL" id="JAOTOJ010000001">
    <property type="protein sequence ID" value="KAK9411457.1"/>
    <property type="molecule type" value="Genomic_DNA"/>
</dbReference>
<reference evidence="26 27" key="1">
    <citation type="journal article" date="2024" name="Proc. Natl. Acad. Sci. U.S.A.">
        <title>The genetic regulatory architecture and epigenomic basis for age-related changes in rattlesnake venom.</title>
        <authorList>
            <person name="Hogan M.P."/>
            <person name="Holding M.L."/>
            <person name="Nystrom G.S."/>
            <person name="Colston T.J."/>
            <person name="Bartlett D.A."/>
            <person name="Mason A.J."/>
            <person name="Ellsworth S.A."/>
            <person name="Rautsaw R.M."/>
            <person name="Lawrence K.C."/>
            <person name="Strickland J.L."/>
            <person name="He B."/>
            <person name="Fraser P."/>
            <person name="Margres M.J."/>
            <person name="Gilbert D.M."/>
            <person name="Gibbs H.L."/>
            <person name="Parkinson C.L."/>
            <person name="Rokyta D.R."/>
        </authorList>
    </citation>
    <scope>NUCLEOTIDE SEQUENCE [LARGE SCALE GENOMIC DNA]</scope>
    <source>
        <strain evidence="26">DRR0105</strain>
    </source>
</reference>
<dbReference type="PROSITE" id="PS50157">
    <property type="entry name" value="ZINC_FINGER_C2H2_2"/>
    <property type="match status" value="4"/>
</dbReference>
<keyword evidence="16" id="KW-0804">Transcription</keyword>
<dbReference type="GO" id="GO:0045165">
    <property type="term" value="P:cell fate commitment"/>
    <property type="evidence" value="ECO:0007669"/>
    <property type="project" value="TreeGrafter"/>
</dbReference>
<dbReference type="FunFam" id="3.30.160.60:FF:000262">
    <property type="entry name" value="PR domain zinc finger protein 1"/>
    <property type="match status" value="1"/>
</dbReference>
<dbReference type="FunFam" id="2.170.270.10:FF:000019">
    <property type="entry name" value="PR domain zinc finger protein 1"/>
    <property type="match status" value="1"/>
</dbReference>
<evidence type="ECO:0000256" key="3">
    <source>
        <dbReference type="ARBA" id="ARBA00022499"/>
    </source>
</evidence>
<dbReference type="SMART" id="SM00355">
    <property type="entry name" value="ZnF_C2H2"/>
    <property type="match status" value="5"/>
</dbReference>
<dbReference type="GO" id="GO:0002250">
    <property type="term" value="P:adaptive immune response"/>
    <property type="evidence" value="ECO:0007669"/>
    <property type="project" value="UniProtKB-KW"/>
</dbReference>